<organism evidence="2 3">
    <name type="scientific">Mycolicibacterium phlei DSM 43239 = CCUG 21000</name>
    <dbReference type="NCBI Taxonomy" id="1226750"/>
    <lineage>
        <taxon>Bacteria</taxon>
        <taxon>Bacillati</taxon>
        <taxon>Actinomycetota</taxon>
        <taxon>Actinomycetes</taxon>
        <taxon>Mycobacteriales</taxon>
        <taxon>Mycobacteriaceae</taxon>
        <taxon>Mycolicibacterium</taxon>
    </lineage>
</organism>
<reference evidence="2 3" key="1">
    <citation type="submission" date="2012-10" db="EMBL/GenBank/DDBJ databases">
        <title>The draft sequence of the Mycobacterium pheli genome.</title>
        <authorList>
            <person name="Pettersson B.M.F."/>
            <person name="Das S."/>
            <person name="Dasgupta S."/>
            <person name="Bhattacharya A."/>
            <person name="Kirsebom L.A."/>
        </authorList>
    </citation>
    <scope>NUCLEOTIDE SEQUENCE [LARGE SCALE GENOMIC DNA]</scope>
    <source>
        <strain evidence="2 3">CCUG 21000</strain>
    </source>
</reference>
<dbReference type="AlphaFoldDB" id="A0A5N5UXH2"/>
<keyword evidence="3" id="KW-1185">Reference proteome</keyword>
<feature type="compositionally biased region" description="Polar residues" evidence="1">
    <location>
        <begin position="1"/>
        <end position="12"/>
    </location>
</feature>
<gene>
    <name evidence="2" type="ORF">MPHL21000_17030</name>
</gene>
<dbReference type="RefSeq" id="WP_003889780.1">
    <property type="nucleotide sequence ID" value="NZ_ANBO01000020.1"/>
</dbReference>
<dbReference type="Proteomes" id="UP000325690">
    <property type="component" value="Unassembled WGS sequence"/>
</dbReference>
<dbReference type="GeneID" id="74305175"/>
<feature type="compositionally biased region" description="Basic and acidic residues" evidence="1">
    <location>
        <begin position="30"/>
        <end position="55"/>
    </location>
</feature>
<evidence type="ECO:0000256" key="1">
    <source>
        <dbReference type="SAM" id="MobiDB-lite"/>
    </source>
</evidence>
<feature type="region of interest" description="Disordered" evidence="1">
    <location>
        <begin position="1"/>
        <end position="58"/>
    </location>
</feature>
<name>A0A5N5UXH2_MYCPH</name>
<evidence type="ECO:0000313" key="3">
    <source>
        <dbReference type="Proteomes" id="UP000325690"/>
    </source>
</evidence>
<comment type="caution">
    <text evidence="2">The sequence shown here is derived from an EMBL/GenBank/DDBJ whole genome shotgun (WGS) entry which is preliminary data.</text>
</comment>
<protein>
    <recommendedName>
        <fullName evidence="4">PAS domain S-box/diguanylate cyclase (GGDEF) domain-containing protein</fullName>
    </recommendedName>
</protein>
<evidence type="ECO:0000313" key="2">
    <source>
        <dbReference type="EMBL" id="KAB7754283.1"/>
    </source>
</evidence>
<dbReference type="EMBL" id="ANBP01000025">
    <property type="protein sequence ID" value="KAB7754283.1"/>
    <property type="molecule type" value="Genomic_DNA"/>
</dbReference>
<proteinExistence type="predicted"/>
<evidence type="ECO:0008006" key="4">
    <source>
        <dbReference type="Google" id="ProtNLM"/>
    </source>
</evidence>
<sequence length="80" mass="8543">MSTHPDSESSANDDGGVGDTLRPMEATDADDVRNHDGDDTVDPPERWSGADKITADGEVDETLDDKLAAEEPDVIYPAVE</sequence>
<accession>A0A5N5UXH2</accession>